<feature type="signal peptide" evidence="7">
    <location>
        <begin position="1"/>
        <end position="17"/>
    </location>
</feature>
<dbReference type="Gene3D" id="3.10.50.40">
    <property type="match status" value="1"/>
</dbReference>
<reference evidence="9 10" key="1">
    <citation type="submission" date="2018-11" db="EMBL/GenBank/DDBJ databases">
        <title>Draft genome sequence of Ferruginibacter sp. BO-59.</title>
        <authorList>
            <person name="Im W.T."/>
        </authorList>
    </citation>
    <scope>NUCLEOTIDE SEQUENCE [LARGE SCALE GENOMIC DNA]</scope>
    <source>
        <strain evidence="9 10">BO-59</strain>
    </source>
</reference>
<dbReference type="AlphaFoldDB" id="A0A3M9NFS3"/>
<keyword evidence="4 5" id="KW-0413">Isomerase</keyword>
<evidence type="ECO:0000313" key="9">
    <source>
        <dbReference type="EMBL" id="RNI36630.1"/>
    </source>
</evidence>
<evidence type="ECO:0000256" key="1">
    <source>
        <dbReference type="ARBA" id="ARBA00000971"/>
    </source>
</evidence>
<organism evidence="9 10">
    <name type="scientific">Hanamia caeni</name>
    <dbReference type="NCBI Taxonomy" id="2294116"/>
    <lineage>
        <taxon>Bacteria</taxon>
        <taxon>Pseudomonadati</taxon>
        <taxon>Bacteroidota</taxon>
        <taxon>Chitinophagia</taxon>
        <taxon>Chitinophagales</taxon>
        <taxon>Chitinophagaceae</taxon>
        <taxon>Hanamia</taxon>
    </lineage>
</organism>
<dbReference type="GO" id="GO:0003755">
    <property type="term" value="F:peptidyl-prolyl cis-trans isomerase activity"/>
    <property type="evidence" value="ECO:0007669"/>
    <property type="project" value="UniProtKB-UniRule"/>
</dbReference>
<evidence type="ECO:0000259" key="8">
    <source>
        <dbReference type="PROSITE" id="PS50059"/>
    </source>
</evidence>
<comment type="similarity">
    <text evidence="2 6">Belongs to the FKBP-type PPIase family.</text>
</comment>
<evidence type="ECO:0000256" key="4">
    <source>
        <dbReference type="ARBA" id="ARBA00023235"/>
    </source>
</evidence>
<evidence type="ECO:0000256" key="2">
    <source>
        <dbReference type="ARBA" id="ARBA00006577"/>
    </source>
</evidence>
<comment type="caution">
    <text evidence="9">The sequence shown here is derived from an EMBL/GenBank/DDBJ whole genome shotgun (WGS) entry which is preliminary data.</text>
</comment>
<dbReference type="PROSITE" id="PS50059">
    <property type="entry name" value="FKBP_PPIASE"/>
    <property type="match status" value="1"/>
</dbReference>
<evidence type="ECO:0000256" key="3">
    <source>
        <dbReference type="ARBA" id="ARBA00023110"/>
    </source>
</evidence>
<keyword evidence="10" id="KW-1185">Reference proteome</keyword>
<dbReference type="Pfam" id="PF00254">
    <property type="entry name" value="FKBP_C"/>
    <property type="match status" value="1"/>
</dbReference>
<dbReference type="Proteomes" id="UP000267223">
    <property type="component" value="Unassembled WGS sequence"/>
</dbReference>
<dbReference type="RefSeq" id="WP_123120548.1">
    <property type="nucleotide sequence ID" value="NZ_RJJR01000007.1"/>
</dbReference>
<keyword evidence="3 5" id="KW-0697">Rotamase</keyword>
<gene>
    <name evidence="9" type="ORF">EFY79_09895</name>
</gene>
<feature type="domain" description="PPIase FKBP-type" evidence="8">
    <location>
        <begin position="78"/>
        <end position="168"/>
    </location>
</feature>
<dbReference type="InterPro" id="IPR001179">
    <property type="entry name" value="PPIase_FKBP_dom"/>
</dbReference>
<evidence type="ECO:0000256" key="5">
    <source>
        <dbReference type="PROSITE-ProRule" id="PRU00277"/>
    </source>
</evidence>
<accession>A0A3M9NFS3</accession>
<dbReference type="OrthoDB" id="9814548at2"/>
<comment type="catalytic activity">
    <reaction evidence="1 5 6">
        <text>[protein]-peptidylproline (omega=180) = [protein]-peptidylproline (omega=0)</text>
        <dbReference type="Rhea" id="RHEA:16237"/>
        <dbReference type="Rhea" id="RHEA-COMP:10747"/>
        <dbReference type="Rhea" id="RHEA-COMP:10748"/>
        <dbReference type="ChEBI" id="CHEBI:83833"/>
        <dbReference type="ChEBI" id="CHEBI:83834"/>
        <dbReference type="EC" id="5.2.1.8"/>
    </reaction>
</comment>
<dbReference type="PROSITE" id="PS51257">
    <property type="entry name" value="PROKAR_LIPOPROTEIN"/>
    <property type="match status" value="1"/>
</dbReference>
<feature type="chain" id="PRO_5018269164" description="Peptidyl-prolyl cis-trans isomerase" evidence="7">
    <location>
        <begin position="18"/>
        <end position="168"/>
    </location>
</feature>
<name>A0A3M9NFS3_9BACT</name>
<evidence type="ECO:0000256" key="7">
    <source>
        <dbReference type="SAM" id="SignalP"/>
    </source>
</evidence>
<evidence type="ECO:0000256" key="6">
    <source>
        <dbReference type="RuleBase" id="RU003915"/>
    </source>
</evidence>
<dbReference type="EMBL" id="RJJR01000007">
    <property type="protein sequence ID" value="RNI36630.1"/>
    <property type="molecule type" value="Genomic_DNA"/>
</dbReference>
<dbReference type="InterPro" id="IPR046357">
    <property type="entry name" value="PPIase_dom_sf"/>
</dbReference>
<sequence length="168" mass="17869">MVKKFFFLGCLSIIVFAACKKNDTGCNLTDSNVVAPVSEQKALHDSLTALGINATLAPSGFYYIIHQPGDGASVPAPCSTVAVYYRGGFLNGQVFDSTSAGNPAVFQLGRLVPGWIKGLPLIKKNGEITLYLPPALGYGYKDVKDNSGQVVIPANSNLVFKITLLDLQ</sequence>
<protein>
    <recommendedName>
        <fullName evidence="6">Peptidyl-prolyl cis-trans isomerase</fullName>
        <ecNumber evidence="6">5.2.1.8</ecNumber>
    </recommendedName>
</protein>
<dbReference type="EC" id="5.2.1.8" evidence="6"/>
<evidence type="ECO:0000313" key="10">
    <source>
        <dbReference type="Proteomes" id="UP000267223"/>
    </source>
</evidence>
<keyword evidence="7" id="KW-0732">Signal</keyword>
<proteinExistence type="inferred from homology"/>
<dbReference type="PANTHER" id="PTHR43811">
    <property type="entry name" value="FKBP-TYPE PEPTIDYL-PROLYL CIS-TRANS ISOMERASE FKPA"/>
    <property type="match status" value="1"/>
</dbReference>
<dbReference type="SUPFAM" id="SSF54534">
    <property type="entry name" value="FKBP-like"/>
    <property type="match status" value="1"/>
</dbReference>
<dbReference type="PANTHER" id="PTHR43811:SF19">
    <property type="entry name" value="39 KDA FK506-BINDING NUCLEAR PROTEIN"/>
    <property type="match status" value="1"/>
</dbReference>